<evidence type="ECO:0000313" key="5">
    <source>
        <dbReference type="EMBL" id="KAK2765784.1"/>
    </source>
</evidence>
<dbReference type="PANTHER" id="PTHR43364:SF9">
    <property type="entry name" value="OXIDOREDUCTASE"/>
    <property type="match status" value="1"/>
</dbReference>
<dbReference type="EMBL" id="VYYT01000128">
    <property type="protein sequence ID" value="KAK2765784.1"/>
    <property type="molecule type" value="Genomic_DNA"/>
</dbReference>
<reference evidence="5" key="1">
    <citation type="submission" date="2023-02" db="EMBL/GenBank/DDBJ databases">
        <title>Colletotrichum kahawae CIFC_Que2 genome sequencing and assembly.</title>
        <authorList>
            <person name="Baroncelli R."/>
        </authorList>
    </citation>
    <scope>NUCLEOTIDE SEQUENCE</scope>
    <source>
        <strain evidence="5">CIFC_Que2</strain>
    </source>
</reference>
<dbReference type="Proteomes" id="UP001281614">
    <property type="component" value="Unassembled WGS sequence"/>
</dbReference>
<comment type="similarity">
    <text evidence="1">Belongs to the aldo/keto reductase family.</text>
</comment>
<dbReference type="Gene3D" id="3.20.20.100">
    <property type="entry name" value="NADP-dependent oxidoreductase domain"/>
    <property type="match status" value="1"/>
</dbReference>
<sequence>MSQRTLPISLASSLNSTKCEYRQLGRSGLRVSVPIFGCAGFGDPTGIRPWVLGEDEAISLLKAAYDRGINTWDTANIYSNGLSETFIGKAIKKHAIPREKVVLLTKCFWAVGEDQSVQHAMMPVEKSKDYQNMFGLSRAAIFNAVDASLRRLDTTYIDVLQVHRFDPDVPIEETMKALDDLVRMGKVRYIGASSMWASQFARMQVSRRGPLSSFYSRSKADIVPPKHIAELHGWTKFISMQNCYNLVYREEEREMIRYCNDTGIGLIPWSPLCNGCLTRLPSTIDRSISKREEFESKFGLSLGRVEPDTSIISRVAEVAQGKKWPMSHVALAWINKRVCSPIVGFSTVEKMDDALGASGKILDKGDEEYLEALYKPKVVYGHS</sequence>
<name>A0AAD9YHZ6_COLKA</name>
<evidence type="ECO:0000256" key="2">
    <source>
        <dbReference type="ARBA" id="ARBA00022857"/>
    </source>
</evidence>
<organism evidence="5 6">
    <name type="scientific">Colletotrichum kahawae</name>
    <name type="common">Coffee berry disease fungus</name>
    <dbReference type="NCBI Taxonomy" id="34407"/>
    <lineage>
        <taxon>Eukaryota</taxon>
        <taxon>Fungi</taxon>
        <taxon>Dikarya</taxon>
        <taxon>Ascomycota</taxon>
        <taxon>Pezizomycotina</taxon>
        <taxon>Sordariomycetes</taxon>
        <taxon>Hypocreomycetidae</taxon>
        <taxon>Glomerellales</taxon>
        <taxon>Glomerellaceae</taxon>
        <taxon>Colletotrichum</taxon>
        <taxon>Colletotrichum gloeosporioides species complex</taxon>
    </lineage>
</organism>
<gene>
    <name evidence="5" type="ORF">CKAH01_15588</name>
</gene>
<comment type="caution">
    <text evidence="5">The sequence shown here is derived from an EMBL/GenBank/DDBJ whole genome shotgun (WGS) entry which is preliminary data.</text>
</comment>
<keyword evidence="2" id="KW-0521">NADP</keyword>
<dbReference type="PANTHER" id="PTHR43364">
    <property type="entry name" value="NADH-SPECIFIC METHYLGLYOXAL REDUCTASE-RELATED"/>
    <property type="match status" value="1"/>
</dbReference>
<evidence type="ECO:0000256" key="3">
    <source>
        <dbReference type="ARBA" id="ARBA00023002"/>
    </source>
</evidence>
<dbReference type="AlphaFoldDB" id="A0AAD9YHZ6"/>
<keyword evidence="6" id="KW-1185">Reference proteome</keyword>
<protein>
    <submittedName>
        <fullName evidence="5">Aldo keto reductase</fullName>
    </submittedName>
</protein>
<accession>A0AAD9YHZ6</accession>
<dbReference type="Pfam" id="PF00248">
    <property type="entry name" value="Aldo_ket_red"/>
    <property type="match status" value="1"/>
</dbReference>
<evidence type="ECO:0000256" key="1">
    <source>
        <dbReference type="ARBA" id="ARBA00007905"/>
    </source>
</evidence>
<dbReference type="GO" id="GO:0016491">
    <property type="term" value="F:oxidoreductase activity"/>
    <property type="evidence" value="ECO:0007669"/>
    <property type="project" value="UniProtKB-KW"/>
</dbReference>
<dbReference type="InterPro" id="IPR050523">
    <property type="entry name" value="AKR_Detox_Biosynth"/>
</dbReference>
<dbReference type="InterPro" id="IPR036812">
    <property type="entry name" value="NAD(P)_OxRdtase_dom_sf"/>
</dbReference>
<dbReference type="SUPFAM" id="SSF51430">
    <property type="entry name" value="NAD(P)-linked oxidoreductase"/>
    <property type="match status" value="1"/>
</dbReference>
<proteinExistence type="inferred from homology"/>
<evidence type="ECO:0000259" key="4">
    <source>
        <dbReference type="Pfam" id="PF00248"/>
    </source>
</evidence>
<evidence type="ECO:0000313" key="6">
    <source>
        <dbReference type="Proteomes" id="UP001281614"/>
    </source>
</evidence>
<dbReference type="CDD" id="cd19079">
    <property type="entry name" value="AKR_EcYajO-like"/>
    <property type="match status" value="1"/>
</dbReference>
<keyword evidence="3" id="KW-0560">Oxidoreductase</keyword>
<dbReference type="InterPro" id="IPR023210">
    <property type="entry name" value="NADP_OxRdtase_dom"/>
</dbReference>
<feature type="domain" description="NADP-dependent oxidoreductase" evidence="4">
    <location>
        <begin position="36"/>
        <end position="374"/>
    </location>
</feature>